<dbReference type="GO" id="GO:0005840">
    <property type="term" value="C:ribosome"/>
    <property type="evidence" value="ECO:0007669"/>
    <property type="project" value="UniProtKB-KW"/>
</dbReference>
<dbReference type="GO" id="GO:0019843">
    <property type="term" value="F:rRNA binding"/>
    <property type="evidence" value="ECO:0007669"/>
    <property type="project" value="UniProtKB-UniRule"/>
</dbReference>
<dbReference type="InterPro" id="IPR036791">
    <property type="entry name" value="Ribosomal_bL9_C_sf"/>
</dbReference>
<dbReference type="AlphaFoldDB" id="A0A1F6W737"/>
<dbReference type="Proteomes" id="UP000178374">
    <property type="component" value="Unassembled WGS sequence"/>
</dbReference>
<dbReference type="SUPFAM" id="SSF55653">
    <property type="entry name" value="Ribosomal protein L9 C-domain"/>
    <property type="match status" value="1"/>
</dbReference>
<dbReference type="STRING" id="1801750.A3B85_02780"/>
<comment type="similarity">
    <text evidence="1 7">Belongs to the bacterial ribosomal protein bL9 family.</text>
</comment>
<comment type="function">
    <text evidence="7">Binds to the 23S rRNA.</text>
</comment>
<evidence type="ECO:0000256" key="6">
    <source>
        <dbReference type="ARBA" id="ARBA00035292"/>
    </source>
</evidence>
<evidence type="ECO:0000256" key="4">
    <source>
        <dbReference type="ARBA" id="ARBA00022980"/>
    </source>
</evidence>
<evidence type="ECO:0000256" key="3">
    <source>
        <dbReference type="ARBA" id="ARBA00022884"/>
    </source>
</evidence>
<evidence type="ECO:0000256" key="5">
    <source>
        <dbReference type="ARBA" id="ARBA00023274"/>
    </source>
</evidence>
<dbReference type="PANTHER" id="PTHR21368">
    <property type="entry name" value="50S RIBOSOMAL PROTEIN L9"/>
    <property type="match status" value="1"/>
</dbReference>
<feature type="domain" description="Ribosomal protein L9" evidence="8">
    <location>
        <begin position="1"/>
        <end position="46"/>
    </location>
</feature>
<feature type="domain" description="Large ribosomal subunit protein bL9 C-terminal" evidence="9">
    <location>
        <begin position="70"/>
        <end position="134"/>
    </location>
</feature>
<dbReference type="GO" id="GO:0003735">
    <property type="term" value="F:structural constituent of ribosome"/>
    <property type="evidence" value="ECO:0007669"/>
    <property type="project" value="InterPro"/>
</dbReference>
<keyword evidence="2 7" id="KW-0699">rRNA-binding</keyword>
<dbReference type="InterPro" id="IPR000244">
    <property type="entry name" value="Ribosomal_bL9"/>
</dbReference>
<dbReference type="Gene3D" id="3.10.430.100">
    <property type="entry name" value="Ribosomal protein L9, C-terminal domain"/>
    <property type="match status" value="1"/>
</dbReference>
<dbReference type="GO" id="GO:0006412">
    <property type="term" value="P:translation"/>
    <property type="evidence" value="ECO:0007669"/>
    <property type="project" value="UniProtKB-UniRule"/>
</dbReference>
<dbReference type="Gene3D" id="3.40.5.10">
    <property type="entry name" value="Ribosomal protein L9, N-terminal domain"/>
    <property type="match status" value="1"/>
</dbReference>
<keyword evidence="3 7" id="KW-0694">RNA-binding</keyword>
<protein>
    <recommendedName>
        <fullName evidence="6 7">Large ribosomal subunit protein bL9</fullName>
    </recommendedName>
</protein>
<dbReference type="EMBL" id="MFUA01000004">
    <property type="protein sequence ID" value="OGI77654.1"/>
    <property type="molecule type" value="Genomic_DNA"/>
</dbReference>
<evidence type="ECO:0000256" key="1">
    <source>
        <dbReference type="ARBA" id="ARBA00010605"/>
    </source>
</evidence>
<dbReference type="InterPro" id="IPR020069">
    <property type="entry name" value="Ribosomal_bL9_C"/>
</dbReference>
<dbReference type="NCBIfam" id="TIGR00158">
    <property type="entry name" value="L9"/>
    <property type="match status" value="1"/>
</dbReference>
<reference evidence="10 11" key="1">
    <citation type="journal article" date="2016" name="Nat. Commun.">
        <title>Thousands of microbial genomes shed light on interconnected biogeochemical processes in an aquifer system.</title>
        <authorList>
            <person name="Anantharaman K."/>
            <person name="Brown C.T."/>
            <person name="Hug L.A."/>
            <person name="Sharon I."/>
            <person name="Castelle C.J."/>
            <person name="Probst A.J."/>
            <person name="Thomas B.C."/>
            <person name="Singh A."/>
            <person name="Wilkins M.J."/>
            <person name="Karaoz U."/>
            <person name="Brodie E.L."/>
            <person name="Williams K.H."/>
            <person name="Hubbard S.S."/>
            <person name="Banfield J.F."/>
        </authorList>
    </citation>
    <scope>NUCLEOTIDE SEQUENCE [LARGE SCALE GENOMIC DNA]</scope>
</reference>
<dbReference type="HAMAP" id="MF_00503">
    <property type="entry name" value="Ribosomal_bL9"/>
    <property type="match status" value="1"/>
</dbReference>
<organism evidence="10 11">
    <name type="scientific">Candidatus Nomurabacteria bacterium RIFCSPHIGHO2_02_FULL_37_13</name>
    <dbReference type="NCBI Taxonomy" id="1801750"/>
    <lineage>
        <taxon>Bacteria</taxon>
        <taxon>Candidatus Nomuraibacteriota</taxon>
    </lineage>
</organism>
<evidence type="ECO:0000259" key="8">
    <source>
        <dbReference type="Pfam" id="PF01281"/>
    </source>
</evidence>
<dbReference type="GO" id="GO:1990904">
    <property type="term" value="C:ribonucleoprotein complex"/>
    <property type="evidence" value="ECO:0007669"/>
    <property type="project" value="UniProtKB-KW"/>
</dbReference>
<sequence>MKIIFLHDVPRVGKKYDVKEVNGGYAMNFLLPRKLAEPATTKSLAMLERRKKEIAIEREVQEDLLMKNLEEIKDKVVTIKVKADERGHLFAQVHKKEIIDGMKNEHRADISEEFIILEKPIKTIGEFEIPIKVKIAAEGGASKKSSFKLVVEKI</sequence>
<dbReference type="SUPFAM" id="SSF55658">
    <property type="entry name" value="L9 N-domain-like"/>
    <property type="match status" value="1"/>
</dbReference>
<gene>
    <name evidence="7" type="primary">rplI</name>
    <name evidence="10" type="ORF">A3B85_02780</name>
</gene>
<dbReference type="InterPro" id="IPR036935">
    <property type="entry name" value="Ribosomal_bL9_N_sf"/>
</dbReference>
<accession>A0A1F6W737</accession>
<evidence type="ECO:0000256" key="7">
    <source>
        <dbReference type="HAMAP-Rule" id="MF_00503"/>
    </source>
</evidence>
<keyword evidence="4 7" id="KW-0689">Ribosomal protein</keyword>
<dbReference type="Pfam" id="PF01281">
    <property type="entry name" value="Ribosomal_L9_N"/>
    <property type="match status" value="1"/>
</dbReference>
<keyword evidence="5 7" id="KW-0687">Ribonucleoprotein</keyword>
<name>A0A1F6W737_9BACT</name>
<evidence type="ECO:0000313" key="11">
    <source>
        <dbReference type="Proteomes" id="UP000178374"/>
    </source>
</evidence>
<dbReference type="InterPro" id="IPR009027">
    <property type="entry name" value="Ribosomal_bL9/RNase_H1_N"/>
</dbReference>
<evidence type="ECO:0000256" key="2">
    <source>
        <dbReference type="ARBA" id="ARBA00022730"/>
    </source>
</evidence>
<evidence type="ECO:0000259" key="9">
    <source>
        <dbReference type="Pfam" id="PF03948"/>
    </source>
</evidence>
<comment type="caution">
    <text evidence="10">The sequence shown here is derived from an EMBL/GenBank/DDBJ whole genome shotgun (WGS) entry which is preliminary data.</text>
</comment>
<evidence type="ECO:0000313" key="10">
    <source>
        <dbReference type="EMBL" id="OGI77654.1"/>
    </source>
</evidence>
<proteinExistence type="inferred from homology"/>
<dbReference type="Pfam" id="PF03948">
    <property type="entry name" value="Ribosomal_L9_C"/>
    <property type="match status" value="1"/>
</dbReference>
<dbReference type="InterPro" id="IPR020070">
    <property type="entry name" value="Ribosomal_bL9_N"/>
</dbReference>
<dbReference type="InterPro" id="IPR020594">
    <property type="entry name" value="Ribosomal_bL9_bac/chp"/>
</dbReference>